<evidence type="ECO:0000256" key="5">
    <source>
        <dbReference type="SAM" id="MobiDB-lite"/>
    </source>
</evidence>
<keyword evidence="8" id="KW-1185">Reference proteome</keyword>
<feature type="region of interest" description="Disordered" evidence="5">
    <location>
        <begin position="1"/>
        <end position="20"/>
    </location>
</feature>
<evidence type="ECO:0000256" key="2">
    <source>
        <dbReference type="ARBA" id="ARBA00022448"/>
    </source>
</evidence>
<dbReference type="InterPro" id="IPR015404">
    <property type="entry name" value="Vps5_C"/>
</dbReference>
<dbReference type="OMA" id="HPVFRED"/>
<gene>
    <name evidence="7" type="ORF">TRIADDRAFT_57104</name>
</gene>
<dbReference type="RefSeq" id="XP_002113191.1">
    <property type="nucleotide sequence ID" value="XM_002113155.1"/>
</dbReference>
<dbReference type="CDD" id="cd07621">
    <property type="entry name" value="BAR_SNX5_6"/>
    <property type="match status" value="1"/>
</dbReference>
<dbReference type="FunCoup" id="B3S0M6">
    <property type="interactions" value="2522"/>
</dbReference>
<evidence type="ECO:0000313" key="8">
    <source>
        <dbReference type="Proteomes" id="UP000009022"/>
    </source>
</evidence>
<dbReference type="FunFam" id="3.30.1520.10:FF:000001">
    <property type="entry name" value="Sorting nexin"/>
    <property type="match status" value="1"/>
</dbReference>
<organism evidence="7 8">
    <name type="scientific">Trichoplax adhaerens</name>
    <name type="common">Trichoplax reptans</name>
    <dbReference type="NCBI Taxonomy" id="10228"/>
    <lineage>
        <taxon>Eukaryota</taxon>
        <taxon>Metazoa</taxon>
        <taxon>Placozoa</taxon>
        <taxon>Uniplacotomia</taxon>
        <taxon>Trichoplacea</taxon>
        <taxon>Trichoplacidae</taxon>
        <taxon>Trichoplax</taxon>
    </lineage>
</organism>
<dbReference type="InterPro" id="IPR014637">
    <property type="entry name" value="SNX5/SNX6/SNX32"/>
</dbReference>
<dbReference type="OrthoDB" id="9976382at2759"/>
<sequence>MEGADDIDLNADGMEEDRSQTIDLSSEACLVIEISDALSERDKVKFTIHTRTTLPEFKLHDFSVTRDHEEFIWLYDRYQDNENLEAYIIPHPPPKPDFDTAREKLQRLGESEGVLTKEEFDKMKQELEAEYLATFKKTVAMHELFLTRLASHSVLRNDSNFRVFLEYNGDDADDFFENEKRFLVDYHTRVKEALKASDKMTISHKGTAGCYLSIGSATNQMGTSEPTSLNKFLSRFGGLIEKYRKIDNRVVADEDLKLSDILRYYARDLSSAKDLLYRRSRCVSSYENANKGLEKARNKNKDVQTAEKVQQAAREKFENMSEIAKQELLDFKQKRVTAFKRNLSELAELELKHAKIAAQLFRNTISALKEIA</sequence>
<evidence type="ECO:0000256" key="3">
    <source>
        <dbReference type="ARBA" id="ARBA00022927"/>
    </source>
</evidence>
<dbReference type="PANTHER" id="PTHR45850:SF1">
    <property type="entry name" value="SORTING NEXIN 6, ISOFORM B"/>
    <property type="match status" value="1"/>
</dbReference>
<evidence type="ECO:0000259" key="6">
    <source>
        <dbReference type="PROSITE" id="PS50195"/>
    </source>
</evidence>
<dbReference type="KEGG" id="tad:TRIADDRAFT_57104"/>
<dbReference type="FunFam" id="1.20.1270.60:FF:000008">
    <property type="entry name" value="Sorting nexin"/>
    <property type="match status" value="1"/>
</dbReference>
<comment type="similarity">
    <text evidence="1">Belongs to the sorting nexin family.</text>
</comment>
<dbReference type="Gene3D" id="1.20.1270.60">
    <property type="entry name" value="Arfaptin homology (AH) domain/BAR domain"/>
    <property type="match status" value="1"/>
</dbReference>
<dbReference type="PROSITE" id="PS50195">
    <property type="entry name" value="PX"/>
    <property type="match status" value="1"/>
</dbReference>
<dbReference type="eggNOG" id="KOG1660">
    <property type="taxonomic scope" value="Eukaryota"/>
</dbReference>
<dbReference type="GO" id="GO:0035091">
    <property type="term" value="F:phosphatidylinositol binding"/>
    <property type="evidence" value="ECO:0007669"/>
    <property type="project" value="InterPro"/>
</dbReference>
<dbReference type="CDD" id="cd06892">
    <property type="entry name" value="PX_SNX5_like"/>
    <property type="match status" value="1"/>
</dbReference>
<dbReference type="Proteomes" id="UP000009022">
    <property type="component" value="Unassembled WGS sequence"/>
</dbReference>
<feature type="coiled-coil region" evidence="4">
    <location>
        <begin position="286"/>
        <end position="334"/>
    </location>
</feature>
<keyword evidence="4" id="KW-0175">Coiled coil</keyword>
<dbReference type="Pfam" id="PF09325">
    <property type="entry name" value="Vps5"/>
    <property type="match status" value="1"/>
</dbReference>
<evidence type="ECO:0000313" key="7">
    <source>
        <dbReference type="EMBL" id="EDV23665.1"/>
    </source>
</evidence>
<feature type="domain" description="PX" evidence="6">
    <location>
        <begin position="24"/>
        <end position="171"/>
    </location>
</feature>
<feature type="compositionally biased region" description="Acidic residues" evidence="5">
    <location>
        <begin position="1"/>
        <end position="15"/>
    </location>
</feature>
<dbReference type="GO" id="GO:0005768">
    <property type="term" value="C:endosome"/>
    <property type="evidence" value="ECO:0007669"/>
    <property type="project" value="UniProtKB-ARBA"/>
</dbReference>
<dbReference type="SUPFAM" id="SSF103657">
    <property type="entry name" value="BAR/IMD domain-like"/>
    <property type="match status" value="1"/>
</dbReference>
<protein>
    <recommendedName>
        <fullName evidence="6">PX domain-containing protein</fullName>
    </recommendedName>
</protein>
<dbReference type="PhylomeDB" id="B3S0M6"/>
<dbReference type="PANTHER" id="PTHR45850">
    <property type="entry name" value="SORTING NEXIN FAMILY MEMBER"/>
    <property type="match status" value="1"/>
</dbReference>
<dbReference type="STRING" id="10228.B3S0M6"/>
<accession>B3S0M6</accession>
<reference evidence="7 8" key="1">
    <citation type="journal article" date="2008" name="Nature">
        <title>The Trichoplax genome and the nature of placozoans.</title>
        <authorList>
            <person name="Srivastava M."/>
            <person name="Begovic E."/>
            <person name="Chapman J."/>
            <person name="Putnam N.H."/>
            <person name="Hellsten U."/>
            <person name="Kawashima T."/>
            <person name="Kuo A."/>
            <person name="Mitros T."/>
            <person name="Salamov A."/>
            <person name="Carpenter M.L."/>
            <person name="Signorovitch A.Y."/>
            <person name="Moreno M.A."/>
            <person name="Kamm K."/>
            <person name="Grimwood J."/>
            <person name="Schmutz J."/>
            <person name="Shapiro H."/>
            <person name="Grigoriev I.V."/>
            <person name="Buss L.W."/>
            <person name="Schierwater B."/>
            <person name="Dellaporta S.L."/>
            <person name="Rokhsar D.S."/>
        </authorList>
    </citation>
    <scope>NUCLEOTIDE SEQUENCE [LARGE SCALE GENOMIC DNA]</scope>
    <source>
        <strain evidence="7 8">Grell-BS-1999</strain>
    </source>
</reference>
<dbReference type="GO" id="GO:0015031">
    <property type="term" value="P:protein transport"/>
    <property type="evidence" value="ECO:0007669"/>
    <property type="project" value="UniProtKB-KW"/>
</dbReference>
<dbReference type="InterPro" id="IPR001683">
    <property type="entry name" value="PX_dom"/>
</dbReference>
<name>B3S0M6_TRIAD</name>
<dbReference type="GeneID" id="6754777"/>
<dbReference type="CTD" id="6754777"/>
<dbReference type="EMBL" id="DS985246">
    <property type="protein sequence ID" value="EDV23665.1"/>
    <property type="molecule type" value="Genomic_DNA"/>
</dbReference>
<dbReference type="InParanoid" id="B3S0M6"/>
<proteinExistence type="inferred from homology"/>
<dbReference type="InterPro" id="IPR027267">
    <property type="entry name" value="AH/BAR_dom_sf"/>
</dbReference>
<dbReference type="InterPro" id="IPR036871">
    <property type="entry name" value="PX_dom_sf"/>
</dbReference>
<dbReference type="Gene3D" id="3.30.1520.10">
    <property type="entry name" value="Phox-like domain"/>
    <property type="match status" value="1"/>
</dbReference>
<evidence type="ECO:0000256" key="4">
    <source>
        <dbReference type="SAM" id="Coils"/>
    </source>
</evidence>
<keyword evidence="3" id="KW-0653">Protein transport</keyword>
<dbReference type="AlphaFoldDB" id="B3S0M6"/>
<keyword evidence="2" id="KW-0813">Transport</keyword>
<dbReference type="PIRSF" id="PIRSF036924">
    <property type="entry name" value="Snx5_Snx6"/>
    <property type="match status" value="1"/>
</dbReference>
<evidence type="ECO:0000256" key="1">
    <source>
        <dbReference type="ARBA" id="ARBA00010883"/>
    </source>
</evidence>
<dbReference type="HOGENOM" id="CLU_040966_0_0_1"/>
<dbReference type="SUPFAM" id="SSF64268">
    <property type="entry name" value="PX domain"/>
    <property type="match status" value="1"/>
</dbReference>